<sequence length="186" mass="20815">MDIAKLKTNAEKRKEAANVCRNYLTRPTIDVDILDKLHGTLYFDLTNQEEKLKASSCKLEFKQTLSVGPNADSNLVILSDNQKEKLAKAYQDKSPIALRLSKGELIGNNEMMLTKTQLKKIQRQWHQLHSVEIEPSAQVPGDLLTVFIVMLNCPPWNMAPLKGSAAGNIEVFMNEASALVQTFTTN</sequence>
<keyword evidence="2" id="KW-1185">Reference proteome</keyword>
<evidence type="ECO:0000313" key="1">
    <source>
        <dbReference type="EMBL" id="RMX51816.1"/>
    </source>
</evidence>
<dbReference type="AlphaFoldDB" id="A0A3M6UE18"/>
<organism evidence="1 2">
    <name type="scientific">Pocillopora damicornis</name>
    <name type="common">Cauliflower coral</name>
    <name type="synonym">Millepora damicornis</name>
    <dbReference type="NCBI Taxonomy" id="46731"/>
    <lineage>
        <taxon>Eukaryota</taxon>
        <taxon>Metazoa</taxon>
        <taxon>Cnidaria</taxon>
        <taxon>Anthozoa</taxon>
        <taxon>Hexacorallia</taxon>
        <taxon>Scleractinia</taxon>
        <taxon>Astrocoeniina</taxon>
        <taxon>Pocilloporidae</taxon>
        <taxon>Pocillopora</taxon>
    </lineage>
</organism>
<dbReference type="Proteomes" id="UP000275408">
    <property type="component" value="Unassembled WGS sequence"/>
</dbReference>
<accession>A0A3M6UE18</accession>
<dbReference type="EMBL" id="RCHS01001716">
    <property type="protein sequence ID" value="RMX51816.1"/>
    <property type="molecule type" value="Genomic_DNA"/>
</dbReference>
<protein>
    <submittedName>
        <fullName evidence="1">Uncharacterized protein</fullName>
    </submittedName>
</protein>
<feature type="non-terminal residue" evidence="1">
    <location>
        <position position="186"/>
    </location>
</feature>
<comment type="caution">
    <text evidence="1">The sequence shown here is derived from an EMBL/GenBank/DDBJ whole genome shotgun (WGS) entry which is preliminary data.</text>
</comment>
<gene>
    <name evidence="1" type="ORF">pdam_00021962</name>
</gene>
<proteinExistence type="predicted"/>
<name>A0A3M6UE18_POCDA</name>
<reference evidence="1 2" key="1">
    <citation type="journal article" date="2018" name="Sci. Rep.">
        <title>Comparative analysis of the Pocillopora damicornis genome highlights role of immune system in coral evolution.</title>
        <authorList>
            <person name="Cunning R."/>
            <person name="Bay R.A."/>
            <person name="Gillette P."/>
            <person name="Baker A.C."/>
            <person name="Traylor-Knowles N."/>
        </authorList>
    </citation>
    <scope>NUCLEOTIDE SEQUENCE [LARGE SCALE GENOMIC DNA]</scope>
    <source>
        <strain evidence="1">RSMAS</strain>
        <tissue evidence="1">Whole animal</tissue>
    </source>
</reference>
<evidence type="ECO:0000313" key="2">
    <source>
        <dbReference type="Proteomes" id="UP000275408"/>
    </source>
</evidence>